<dbReference type="SUPFAM" id="SSF56059">
    <property type="entry name" value="Glutathione synthetase ATP-binding domain-like"/>
    <property type="match status" value="1"/>
</dbReference>
<keyword evidence="9 16" id="KW-0547">Nucleotide-binding</keyword>
<dbReference type="Pfam" id="PF01820">
    <property type="entry name" value="Dala_Dala_lig_N"/>
    <property type="match status" value="1"/>
</dbReference>
<dbReference type="EC" id="6.3.2.4" evidence="6 15"/>
<evidence type="ECO:0000256" key="13">
    <source>
        <dbReference type="ARBA" id="ARBA00023316"/>
    </source>
</evidence>
<comment type="pathway">
    <text evidence="15">Cell wall biogenesis; peptidoglycan biosynthesis.</text>
</comment>
<feature type="domain" description="ATP-grasp" evidence="17">
    <location>
        <begin position="149"/>
        <end position="375"/>
    </location>
</feature>
<dbReference type="AlphaFoldDB" id="A0A2S9QEH9"/>
<dbReference type="GO" id="GO:0008360">
    <property type="term" value="P:regulation of cell shape"/>
    <property type="evidence" value="ECO:0007669"/>
    <property type="project" value="UniProtKB-KW"/>
</dbReference>
<dbReference type="GO" id="GO:0005737">
    <property type="term" value="C:cytoplasm"/>
    <property type="evidence" value="ECO:0007669"/>
    <property type="project" value="UniProtKB-SubCell"/>
</dbReference>
<name>A0A2S9QEH9_9HYPH</name>
<comment type="caution">
    <text evidence="18">The sequence shown here is derived from an EMBL/GenBank/DDBJ whole genome shotgun (WGS) entry which is preliminary data.</text>
</comment>
<keyword evidence="11 15" id="KW-0133">Cell shape</keyword>
<keyword evidence="19" id="KW-1185">Reference proteome</keyword>
<keyword evidence="7 15" id="KW-0963">Cytoplasm</keyword>
<dbReference type="InterPro" id="IPR013815">
    <property type="entry name" value="ATP_grasp_subdomain_1"/>
</dbReference>
<dbReference type="InterPro" id="IPR016185">
    <property type="entry name" value="PreATP-grasp_dom_sf"/>
</dbReference>
<evidence type="ECO:0000256" key="15">
    <source>
        <dbReference type="HAMAP-Rule" id="MF_00047"/>
    </source>
</evidence>
<evidence type="ECO:0000256" key="6">
    <source>
        <dbReference type="ARBA" id="ARBA00012216"/>
    </source>
</evidence>
<evidence type="ECO:0000256" key="2">
    <source>
        <dbReference type="ARBA" id="ARBA00001946"/>
    </source>
</evidence>
<sequence length="400" mass="43154">MSKTRVAVLFGGRSPEHDVSIVSGLQALNALDSSKYDGFPVYVAGDGAWFTGDALRNRASYIPDEEARRGLTRVDLDLSAGKGLLIPRGKTGLFAKKPEPIEFDVALLAFHGKIGEDGQMQGVFETANVPYTGARTLASAVLMDKAITKRAFAGRGIGMLPDVVVSRPATGLMPDKAGLEAALRNITFPVIVKPAHLGSSIGVARAEDVDTVRQVLPGIFKFDTHAIIEPFVENLVEYNVAVRREKGEIVTSAIERPKRETDLLDFKTKYMSGGSKKTGGGKQPGASSQGMLSLTRDINPELPAAMENTIRQWATEAFDAVNGTGAPRIDFLSNERTGEVWLNEVNPCPGSFGYFLWEAAAKPVLFTALLDQLIEEAKACHRAAQLPSDPTPADARLFKR</sequence>
<dbReference type="Proteomes" id="UP000237682">
    <property type="component" value="Unassembled WGS sequence"/>
</dbReference>
<comment type="cofactor">
    <cofactor evidence="2">
        <name>Mg(2+)</name>
        <dbReference type="ChEBI" id="CHEBI:18420"/>
    </cofactor>
</comment>
<comment type="cofactor">
    <cofactor evidence="1">
        <name>Mn(2+)</name>
        <dbReference type="ChEBI" id="CHEBI:29035"/>
    </cofactor>
</comment>
<keyword evidence="12 15" id="KW-0573">Peptidoglycan synthesis</keyword>
<comment type="catalytic activity">
    <reaction evidence="14 15">
        <text>2 D-alanine + ATP = D-alanyl-D-alanine + ADP + phosphate + H(+)</text>
        <dbReference type="Rhea" id="RHEA:11224"/>
        <dbReference type="ChEBI" id="CHEBI:15378"/>
        <dbReference type="ChEBI" id="CHEBI:30616"/>
        <dbReference type="ChEBI" id="CHEBI:43474"/>
        <dbReference type="ChEBI" id="CHEBI:57416"/>
        <dbReference type="ChEBI" id="CHEBI:57822"/>
        <dbReference type="ChEBI" id="CHEBI:456216"/>
        <dbReference type="EC" id="6.3.2.4"/>
    </reaction>
</comment>
<dbReference type="SUPFAM" id="SSF52440">
    <property type="entry name" value="PreATP-grasp domain"/>
    <property type="match status" value="1"/>
</dbReference>
<accession>A0A2S9QEH9</accession>
<proteinExistence type="inferred from homology"/>
<reference evidence="18 19" key="1">
    <citation type="submission" date="2018-02" db="EMBL/GenBank/DDBJ databases">
        <title>Whole genome sequencing of endophytic bacterium.</title>
        <authorList>
            <person name="Eedara R."/>
            <person name="Podile A.R."/>
        </authorList>
    </citation>
    <scope>NUCLEOTIDE SEQUENCE [LARGE SCALE GENOMIC DNA]</scope>
    <source>
        <strain evidence="18 19">RP1T</strain>
    </source>
</reference>
<evidence type="ECO:0000256" key="12">
    <source>
        <dbReference type="ARBA" id="ARBA00022984"/>
    </source>
</evidence>
<evidence type="ECO:0000259" key="17">
    <source>
        <dbReference type="PROSITE" id="PS50975"/>
    </source>
</evidence>
<dbReference type="PROSITE" id="PS50975">
    <property type="entry name" value="ATP_GRASP"/>
    <property type="match status" value="1"/>
</dbReference>
<dbReference type="PANTHER" id="PTHR23132">
    <property type="entry name" value="D-ALANINE--D-ALANINE LIGASE"/>
    <property type="match status" value="1"/>
</dbReference>
<evidence type="ECO:0000256" key="8">
    <source>
        <dbReference type="ARBA" id="ARBA00022598"/>
    </source>
</evidence>
<evidence type="ECO:0000256" key="11">
    <source>
        <dbReference type="ARBA" id="ARBA00022960"/>
    </source>
</evidence>
<dbReference type="Pfam" id="PF07478">
    <property type="entry name" value="Dala_Dala_lig_C"/>
    <property type="match status" value="1"/>
</dbReference>
<evidence type="ECO:0000313" key="18">
    <source>
        <dbReference type="EMBL" id="PRH87710.1"/>
    </source>
</evidence>
<dbReference type="Gene3D" id="3.30.1490.20">
    <property type="entry name" value="ATP-grasp fold, A domain"/>
    <property type="match status" value="1"/>
</dbReference>
<dbReference type="InterPro" id="IPR011095">
    <property type="entry name" value="Dala_Dala_lig_C"/>
</dbReference>
<keyword evidence="10 16" id="KW-0067">ATP-binding</keyword>
<comment type="function">
    <text evidence="3 15">Cell wall formation.</text>
</comment>
<dbReference type="EMBL" id="PUEJ01000003">
    <property type="protein sequence ID" value="PRH87710.1"/>
    <property type="molecule type" value="Genomic_DNA"/>
</dbReference>
<protein>
    <recommendedName>
        <fullName evidence="6 15">D-alanine--D-alanine ligase</fullName>
        <ecNumber evidence="6 15">6.3.2.4</ecNumber>
    </recommendedName>
    <alternativeName>
        <fullName evidence="15">D-Ala-D-Ala ligase</fullName>
    </alternativeName>
    <alternativeName>
        <fullName evidence="15">D-alanylalanine synthetase</fullName>
    </alternativeName>
</protein>
<evidence type="ECO:0000256" key="14">
    <source>
        <dbReference type="ARBA" id="ARBA00047614"/>
    </source>
</evidence>
<evidence type="ECO:0000256" key="16">
    <source>
        <dbReference type="PROSITE-ProRule" id="PRU00409"/>
    </source>
</evidence>
<evidence type="ECO:0000256" key="7">
    <source>
        <dbReference type="ARBA" id="ARBA00022490"/>
    </source>
</evidence>
<gene>
    <name evidence="15" type="primary">ddl</name>
    <name evidence="18" type="ORF">C5L14_07185</name>
</gene>
<dbReference type="GO" id="GO:0008716">
    <property type="term" value="F:D-alanine-D-alanine ligase activity"/>
    <property type="evidence" value="ECO:0007669"/>
    <property type="project" value="UniProtKB-UniRule"/>
</dbReference>
<dbReference type="GO" id="GO:0009252">
    <property type="term" value="P:peptidoglycan biosynthetic process"/>
    <property type="evidence" value="ECO:0007669"/>
    <property type="project" value="UniProtKB-UniRule"/>
</dbReference>
<evidence type="ECO:0000256" key="4">
    <source>
        <dbReference type="ARBA" id="ARBA00004496"/>
    </source>
</evidence>
<evidence type="ECO:0000313" key="19">
    <source>
        <dbReference type="Proteomes" id="UP000237682"/>
    </source>
</evidence>
<dbReference type="InterPro" id="IPR011127">
    <property type="entry name" value="Dala_Dala_lig_N"/>
</dbReference>
<evidence type="ECO:0000256" key="1">
    <source>
        <dbReference type="ARBA" id="ARBA00001936"/>
    </source>
</evidence>
<evidence type="ECO:0000256" key="5">
    <source>
        <dbReference type="ARBA" id="ARBA00010871"/>
    </source>
</evidence>
<comment type="subcellular location">
    <subcellularLocation>
        <location evidence="4 15">Cytoplasm</location>
    </subcellularLocation>
</comment>
<dbReference type="InterPro" id="IPR011761">
    <property type="entry name" value="ATP-grasp"/>
</dbReference>
<dbReference type="Gene3D" id="3.30.470.20">
    <property type="entry name" value="ATP-grasp fold, B domain"/>
    <property type="match status" value="1"/>
</dbReference>
<dbReference type="GO" id="GO:0046872">
    <property type="term" value="F:metal ion binding"/>
    <property type="evidence" value="ECO:0007669"/>
    <property type="project" value="InterPro"/>
</dbReference>
<evidence type="ECO:0000256" key="3">
    <source>
        <dbReference type="ARBA" id="ARBA00003921"/>
    </source>
</evidence>
<dbReference type="Gene3D" id="3.40.50.20">
    <property type="match status" value="1"/>
</dbReference>
<dbReference type="InterPro" id="IPR005905">
    <property type="entry name" value="D_ala_D_ala"/>
</dbReference>
<keyword evidence="8 15" id="KW-0436">Ligase</keyword>
<dbReference type="RefSeq" id="WP_105861377.1">
    <property type="nucleotide sequence ID" value="NZ_PUEJ01000003.1"/>
</dbReference>
<comment type="similarity">
    <text evidence="5 15">Belongs to the D-alanine--D-alanine ligase family.</text>
</comment>
<dbReference type="GO" id="GO:0005524">
    <property type="term" value="F:ATP binding"/>
    <property type="evidence" value="ECO:0007669"/>
    <property type="project" value="UniProtKB-UniRule"/>
</dbReference>
<dbReference type="InterPro" id="IPR000291">
    <property type="entry name" value="D-Ala_lig_Van_CS"/>
</dbReference>
<dbReference type="PROSITE" id="PS00843">
    <property type="entry name" value="DALA_DALA_LIGASE_1"/>
    <property type="match status" value="1"/>
</dbReference>
<dbReference type="OrthoDB" id="9813261at2"/>
<organism evidence="18 19">
    <name type="scientific">Labrys okinawensis</name>
    <dbReference type="NCBI Taxonomy" id="346911"/>
    <lineage>
        <taxon>Bacteria</taxon>
        <taxon>Pseudomonadati</taxon>
        <taxon>Pseudomonadota</taxon>
        <taxon>Alphaproteobacteria</taxon>
        <taxon>Hyphomicrobiales</taxon>
        <taxon>Xanthobacteraceae</taxon>
        <taxon>Labrys</taxon>
    </lineage>
</organism>
<keyword evidence="13 15" id="KW-0961">Cell wall biogenesis/degradation</keyword>
<dbReference type="PANTHER" id="PTHR23132:SF23">
    <property type="entry name" value="D-ALANINE--D-ALANINE LIGASE B"/>
    <property type="match status" value="1"/>
</dbReference>
<evidence type="ECO:0000256" key="9">
    <source>
        <dbReference type="ARBA" id="ARBA00022741"/>
    </source>
</evidence>
<evidence type="ECO:0000256" key="10">
    <source>
        <dbReference type="ARBA" id="ARBA00022840"/>
    </source>
</evidence>
<dbReference type="HAMAP" id="MF_00047">
    <property type="entry name" value="Dala_Dala_lig"/>
    <property type="match status" value="1"/>
</dbReference>
<dbReference type="GO" id="GO:0071555">
    <property type="term" value="P:cell wall organization"/>
    <property type="evidence" value="ECO:0007669"/>
    <property type="project" value="UniProtKB-KW"/>
</dbReference>
<dbReference type="UniPathway" id="UPA00219"/>